<dbReference type="EMBL" id="ML987193">
    <property type="protein sequence ID" value="KAF2251370.1"/>
    <property type="molecule type" value="Genomic_DNA"/>
</dbReference>
<dbReference type="Pfam" id="PF00891">
    <property type="entry name" value="Methyltransf_2"/>
    <property type="match status" value="1"/>
</dbReference>
<dbReference type="InterPro" id="IPR029063">
    <property type="entry name" value="SAM-dependent_MTases_sf"/>
</dbReference>
<dbReference type="SUPFAM" id="SSF53335">
    <property type="entry name" value="S-adenosyl-L-methionine-dependent methyltransferases"/>
    <property type="match status" value="1"/>
</dbReference>
<keyword evidence="3" id="KW-0949">S-adenosyl-L-methionine</keyword>
<gene>
    <name evidence="5" type="ORF">BU26DRAFT_518039</name>
</gene>
<dbReference type="GO" id="GO:0032259">
    <property type="term" value="P:methylation"/>
    <property type="evidence" value="ECO:0007669"/>
    <property type="project" value="UniProtKB-KW"/>
</dbReference>
<dbReference type="InterPro" id="IPR001077">
    <property type="entry name" value="COMT_C"/>
</dbReference>
<dbReference type="OrthoDB" id="1606438at2759"/>
<accession>A0A6A6IP55</accession>
<protein>
    <submittedName>
        <fullName evidence="5">Cercosporin toxin biosynthesis protein-like protein</fullName>
    </submittedName>
</protein>
<reference evidence="5" key="1">
    <citation type="journal article" date="2020" name="Stud. Mycol.">
        <title>101 Dothideomycetes genomes: a test case for predicting lifestyles and emergence of pathogens.</title>
        <authorList>
            <person name="Haridas S."/>
            <person name="Albert R."/>
            <person name="Binder M."/>
            <person name="Bloem J."/>
            <person name="Labutti K."/>
            <person name="Salamov A."/>
            <person name="Andreopoulos B."/>
            <person name="Baker S."/>
            <person name="Barry K."/>
            <person name="Bills G."/>
            <person name="Bluhm B."/>
            <person name="Cannon C."/>
            <person name="Castanera R."/>
            <person name="Culley D."/>
            <person name="Daum C."/>
            <person name="Ezra D."/>
            <person name="Gonzalez J."/>
            <person name="Henrissat B."/>
            <person name="Kuo A."/>
            <person name="Liang C."/>
            <person name="Lipzen A."/>
            <person name="Lutzoni F."/>
            <person name="Magnuson J."/>
            <person name="Mondo S."/>
            <person name="Nolan M."/>
            <person name="Ohm R."/>
            <person name="Pangilinan J."/>
            <person name="Park H.-J."/>
            <person name="Ramirez L."/>
            <person name="Alfaro M."/>
            <person name="Sun H."/>
            <person name="Tritt A."/>
            <person name="Yoshinaga Y."/>
            <person name="Zwiers L.-H."/>
            <person name="Turgeon B."/>
            <person name="Goodwin S."/>
            <person name="Spatafora J."/>
            <person name="Crous P."/>
            <person name="Grigoriev I."/>
        </authorList>
    </citation>
    <scope>NUCLEOTIDE SEQUENCE</scope>
    <source>
        <strain evidence="5">CBS 122368</strain>
    </source>
</reference>
<evidence type="ECO:0000256" key="2">
    <source>
        <dbReference type="ARBA" id="ARBA00022679"/>
    </source>
</evidence>
<keyword evidence="6" id="KW-1185">Reference proteome</keyword>
<evidence type="ECO:0000313" key="6">
    <source>
        <dbReference type="Proteomes" id="UP000800094"/>
    </source>
</evidence>
<dbReference type="Gene3D" id="3.40.50.150">
    <property type="entry name" value="Vaccinia Virus protein VP39"/>
    <property type="match status" value="1"/>
</dbReference>
<dbReference type="PANTHER" id="PTHR43712:SF16">
    <property type="entry name" value="O-METHYLTRANSFERASE ELCB"/>
    <property type="match status" value="1"/>
</dbReference>
<dbReference type="AlphaFoldDB" id="A0A6A6IP55"/>
<dbReference type="Proteomes" id="UP000800094">
    <property type="component" value="Unassembled WGS sequence"/>
</dbReference>
<evidence type="ECO:0000256" key="1">
    <source>
        <dbReference type="ARBA" id="ARBA00022603"/>
    </source>
</evidence>
<organism evidence="5 6">
    <name type="scientific">Trematosphaeria pertusa</name>
    <dbReference type="NCBI Taxonomy" id="390896"/>
    <lineage>
        <taxon>Eukaryota</taxon>
        <taxon>Fungi</taxon>
        <taxon>Dikarya</taxon>
        <taxon>Ascomycota</taxon>
        <taxon>Pezizomycotina</taxon>
        <taxon>Dothideomycetes</taxon>
        <taxon>Pleosporomycetidae</taxon>
        <taxon>Pleosporales</taxon>
        <taxon>Massarineae</taxon>
        <taxon>Trematosphaeriaceae</taxon>
        <taxon>Trematosphaeria</taxon>
    </lineage>
</organism>
<keyword evidence="2" id="KW-0808">Transferase</keyword>
<dbReference type="GO" id="GO:0008171">
    <property type="term" value="F:O-methyltransferase activity"/>
    <property type="evidence" value="ECO:0007669"/>
    <property type="project" value="InterPro"/>
</dbReference>
<dbReference type="InterPro" id="IPR016461">
    <property type="entry name" value="COMT-like"/>
</dbReference>
<sequence>MEKWPGSEEPNHTGFNVANATDEISFQHMAKEPGRLERFANAMGMFSKGPGYSPRWLLENYPWNRIGAGTVVDVGGSNGDYSIPIAQEFPRIKCVVQDLPEVVLKAEPRLPADLRDRVSFMAHDFFTEQPVKGANAYLLRWVLHDWSDKYAIRILQALIPALTEASKIVVHEYILPVPGETPTLEDRTLRIFDTSMRGLTNGKEREASDWEALFAAADSRFRIERMETPPGSSLGIIEVGWRG</sequence>
<name>A0A6A6IP55_9PLEO</name>
<evidence type="ECO:0000313" key="5">
    <source>
        <dbReference type="EMBL" id="KAF2251370.1"/>
    </source>
</evidence>
<dbReference type="RefSeq" id="XP_033686374.1">
    <property type="nucleotide sequence ID" value="XM_033828720.1"/>
</dbReference>
<proteinExistence type="predicted"/>
<keyword evidence="1" id="KW-0489">Methyltransferase</keyword>
<evidence type="ECO:0000259" key="4">
    <source>
        <dbReference type="Pfam" id="PF00891"/>
    </source>
</evidence>
<dbReference type="GeneID" id="54582050"/>
<evidence type="ECO:0000256" key="3">
    <source>
        <dbReference type="ARBA" id="ARBA00022691"/>
    </source>
</evidence>
<dbReference type="PANTHER" id="PTHR43712">
    <property type="entry name" value="PUTATIVE (AFU_ORTHOLOGUE AFUA_4G14580)-RELATED"/>
    <property type="match status" value="1"/>
</dbReference>
<dbReference type="PROSITE" id="PS51683">
    <property type="entry name" value="SAM_OMT_II"/>
    <property type="match status" value="1"/>
</dbReference>
<feature type="domain" description="O-methyltransferase C-terminal" evidence="4">
    <location>
        <begin position="68"/>
        <end position="217"/>
    </location>
</feature>